<gene>
    <name evidence="1" type="ORF">A2Z00_04795</name>
</gene>
<accession>A0A1F5ZGW8</accession>
<organism evidence="1 2">
    <name type="scientific">Candidatus Gottesmanbacteria bacterium RBG_13_45_10</name>
    <dbReference type="NCBI Taxonomy" id="1798370"/>
    <lineage>
        <taxon>Bacteria</taxon>
        <taxon>Candidatus Gottesmaniibacteriota</taxon>
    </lineage>
</organism>
<evidence type="ECO:0000313" key="2">
    <source>
        <dbReference type="Proteomes" id="UP000177268"/>
    </source>
</evidence>
<dbReference type="EMBL" id="MFIZ01000032">
    <property type="protein sequence ID" value="OGG11372.1"/>
    <property type="molecule type" value="Genomic_DNA"/>
</dbReference>
<reference evidence="1 2" key="1">
    <citation type="journal article" date="2016" name="Nat. Commun.">
        <title>Thousands of microbial genomes shed light on interconnected biogeochemical processes in an aquifer system.</title>
        <authorList>
            <person name="Anantharaman K."/>
            <person name="Brown C.T."/>
            <person name="Hug L.A."/>
            <person name="Sharon I."/>
            <person name="Castelle C.J."/>
            <person name="Probst A.J."/>
            <person name="Thomas B.C."/>
            <person name="Singh A."/>
            <person name="Wilkins M.J."/>
            <person name="Karaoz U."/>
            <person name="Brodie E.L."/>
            <person name="Williams K.H."/>
            <person name="Hubbard S.S."/>
            <person name="Banfield J.F."/>
        </authorList>
    </citation>
    <scope>NUCLEOTIDE SEQUENCE [LARGE SCALE GENOMIC DNA]</scope>
</reference>
<dbReference type="Proteomes" id="UP000177268">
    <property type="component" value="Unassembled WGS sequence"/>
</dbReference>
<dbReference type="AlphaFoldDB" id="A0A1F5ZGW8"/>
<protein>
    <submittedName>
        <fullName evidence="1">Uncharacterized protein</fullName>
    </submittedName>
</protein>
<proteinExistence type="predicted"/>
<evidence type="ECO:0000313" key="1">
    <source>
        <dbReference type="EMBL" id="OGG11372.1"/>
    </source>
</evidence>
<sequence>MLCEQDQAYIVGTVYFFYKDAPVDKEGTKNAEVVGDDNIPNTALIRNLTRQLAGSDNPNIECLDDIANAIIDTLRVDYGYRHINREKEIEQILDWSVVGRGSS</sequence>
<name>A0A1F5ZGW8_9BACT</name>
<comment type="caution">
    <text evidence="1">The sequence shown here is derived from an EMBL/GenBank/DDBJ whole genome shotgun (WGS) entry which is preliminary data.</text>
</comment>